<organism evidence="5">
    <name type="scientific">bioreactor metagenome</name>
    <dbReference type="NCBI Taxonomy" id="1076179"/>
    <lineage>
        <taxon>unclassified sequences</taxon>
        <taxon>metagenomes</taxon>
        <taxon>ecological metagenomes</taxon>
    </lineage>
</organism>
<reference evidence="5" key="1">
    <citation type="submission" date="2019-08" db="EMBL/GenBank/DDBJ databases">
        <authorList>
            <person name="Kucharzyk K."/>
            <person name="Murdoch R.W."/>
            <person name="Higgins S."/>
            <person name="Loffler F."/>
        </authorList>
    </citation>
    <scope>NUCLEOTIDE SEQUENCE</scope>
</reference>
<evidence type="ECO:0000256" key="1">
    <source>
        <dbReference type="ARBA" id="ARBA00023015"/>
    </source>
</evidence>
<keyword evidence="2" id="KW-0238">DNA-binding</keyword>
<evidence type="ECO:0000259" key="4">
    <source>
        <dbReference type="PROSITE" id="PS01124"/>
    </source>
</evidence>
<dbReference type="GO" id="GO:0043565">
    <property type="term" value="F:sequence-specific DNA binding"/>
    <property type="evidence" value="ECO:0007669"/>
    <property type="project" value="InterPro"/>
</dbReference>
<dbReference type="PROSITE" id="PS00041">
    <property type="entry name" value="HTH_ARAC_FAMILY_1"/>
    <property type="match status" value="1"/>
</dbReference>
<protein>
    <submittedName>
        <fullName evidence="5">HTH-type transcriptional activator RhaR</fullName>
    </submittedName>
</protein>
<evidence type="ECO:0000313" key="5">
    <source>
        <dbReference type="EMBL" id="MPM23233.1"/>
    </source>
</evidence>
<dbReference type="InterPro" id="IPR018062">
    <property type="entry name" value="HTH_AraC-typ_CS"/>
</dbReference>
<dbReference type="Gene3D" id="1.10.10.60">
    <property type="entry name" value="Homeodomain-like"/>
    <property type="match status" value="2"/>
</dbReference>
<dbReference type="EMBL" id="VSSQ01003984">
    <property type="protein sequence ID" value="MPM23233.1"/>
    <property type="molecule type" value="Genomic_DNA"/>
</dbReference>
<dbReference type="PROSITE" id="PS01124">
    <property type="entry name" value="HTH_ARAC_FAMILY_2"/>
    <property type="match status" value="1"/>
</dbReference>
<evidence type="ECO:0000256" key="2">
    <source>
        <dbReference type="ARBA" id="ARBA00023125"/>
    </source>
</evidence>
<feature type="domain" description="HTH araC/xylS-type" evidence="4">
    <location>
        <begin position="158"/>
        <end position="256"/>
    </location>
</feature>
<keyword evidence="1" id="KW-0805">Transcription regulation</keyword>
<dbReference type="SMART" id="SM00342">
    <property type="entry name" value="HTH_ARAC"/>
    <property type="match status" value="1"/>
</dbReference>
<accession>A0A644Y9I8</accession>
<dbReference type="PANTHER" id="PTHR43280">
    <property type="entry name" value="ARAC-FAMILY TRANSCRIPTIONAL REGULATOR"/>
    <property type="match status" value="1"/>
</dbReference>
<dbReference type="InterPro" id="IPR020449">
    <property type="entry name" value="Tscrpt_reg_AraC-type_HTH"/>
</dbReference>
<dbReference type="AlphaFoldDB" id="A0A644Y9I8"/>
<dbReference type="PRINTS" id="PR00032">
    <property type="entry name" value="HTHARAC"/>
</dbReference>
<comment type="caution">
    <text evidence="5">The sequence shown here is derived from an EMBL/GenBank/DDBJ whole genome shotgun (WGS) entry which is preliminary data.</text>
</comment>
<name>A0A644Y9I8_9ZZZZ</name>
<dbReference type="Pfam" id="PF12833">
    <property type="entry name" value="HTH_18"/>
    <property type="match status" value="1"/>
</dbReference>
<dbReference type="InterPro" id="IPR018060">
    <property type="entry name" value="HTH_AraC"/>
</dbReference>
<dbReference type="InterPro" id="IPR009057">
    <property type="entry name" value="Homeodomain-like_sf"/>
</dbReference>
<evidence type="ECO:0000256" key="3">
    <source>
        <dbReference type="ARBA" id="ARBA00023163"/>
    </source>
</evidence>
<dbReference type="GO" id="GO:0003700">
    <property type="term" value="F:DNA-binding transcription factor activity"/>
    <property type="evidence" value="ECO:0007669"/>
    <property type="project" value="InterPro"/>
</dbReference>
<keyword evidence="3" id="KW-0804">Transcription</keyword>
<sequence length="258" mass="29251">MNLLSRHSQLSKTALACFHAPSNHESLHAALSSVPREASALGLLLVVGASFPDVPVIEHIQHCTHEEVLDIVRTQHIGLLVSDVFDPLLYEQVRRITSAPIVLIRESWRRDEAEQLSLIPRLIITHRCVEESREFETRLITLYTSGEVLPPLTGALVKRAVVFLAEHATKAVSRWQLSEAVHVSEDYLTRIFRKELGLSPWEYLNRYRIYLATILLKESTLTINEVASQTGFQDQAYFCRVFRKIKGCAPTKIRSTGE</sequence>
<dbReference type="PANTHER" id="PTHR43280:SF28">
    <property type="entry name" value="HTH-TYPE TRANSCRIPTIONAL ACTIVATOR RHAS"/>
    <property type="match status" value="1"/>
</dbReference>
<proteinExistence type="predicted"/>
<dbReference type="SUPFAM" id="SSF46689">
    <property type="entry name" value="Homeodomain-like"/>
    <property type="match status" value="2"/>
</dbReference>
<gene>
    <name evidence="5" type="primary">rhaR_71</name>
    <name evidence="5" type="ORF">SDC9_69698</name>
</gene>